<evidence type="ECO:0000256" key="3">
    <source>
        <dbReference type="ARBA" id="ARBA00023110"/>
    </source>
</evidence>
<proteinExistence type="predicted"/>
<evidence type="ECO:0000256" key="2">
    <source>
        <dbReference type="ARBA" id="ARBA00013194"/>
    </source>
</evidence>
<dbReference type="InterPro" id="IPR001179">
    <property type="entry name" value="PPIase_FKBP_dom"/>
</dbReference>
<reference evidence="7" key="1">
    <citation type="submission" date="2022-02" db="EMBL/GenBank/DDBJ databases">
        <authorList>
            <person name="Giguere J D."/>
        </authorList>
    </citation>
    <scope>NUCLEOTIDE SEQUENCE</scope>
    <source>
        <strain evidence="7">CCAP 1055/1</strain>
    </source>
</reference>
<protein>
    <recommendedName>
        <fullName evidence="2 5">peptidylprolyl isomerase</fullName>
        <ecNumber evidence="2 5">5.2.1.8</ecNumber>
    </recommendedName>
</protein>
<gene>
    <name evidence="7" type="ORF">PTTT1_LOCUS1985</name>
</gene>
<dbReference type="AlphaFoldDB" id="A0A8J9RY31"/>
<dbReference type="InterPro" id="IPR046357">
    <property type="entry name" value="PPIase_dom_sf"/>
</dbReference>
<evidence type="ECO:0000256" key="1">
    <source>
        <dbReference type="ARBA" id="ARBA00000971"/>
    </source>
</evidence>
<keyword evidence="3 5" id="KW-0697">Rotamase</keyword>
<sequence>MDSDAPVPREAYRKLDSGVVYADIRQGSGAEVKQGSKVNLQWILRKSNGYFVDSSERNQSVPFIFTVGDGNAIAGVDEGLRGMKEGGVRRLLIPPSLAYVEGLEDGKPGPLPN</sequence>
<accession>A0A8J9RY31</accession>
<dbReference type="Gene3D" id="3.10.50.40">
    <property type="match status" value="1"/>
</dbReference>
<evidence type="ECO:0000256" key="5">
    <source>
        <dbReference type="PROSITE-ProRule" id="PRU00277"/>
    </source>
</evidence>
<keyword evidence="4 5" id="KW-0413">Isomerase</keyword>
<dbReference type="EC" id="5.2.1.8" evidence="2 5"/>
<evidence type="ECO:0000313" key="7">
    <source>
        <dbReference type="EMBL" id="CAG9276843.1"/>
    </source>
</evidence>
<dbReference type="GO" id="GO:0003755">
    <property type="term" value="F:peptidyl-prolyl cis-trans isomerase activity"/>
    <property type="evidence" value="ECO:0007669"/>
    <property type="project" value="UniProtKB-KW"/>
</dbReference>
<dbReference type="Proteomes" id="UP000836788">
    <property type="component" value="Chromosome 1"/>
</dbReference>
<dbReference type="PANTHER" id="PTHR43811">
    <property type="entry name" value="FKBP-TYPE PEPTIDYL-PROLYL CIS-TRANS ISOMERASE FKPA"/>
    <property type="match status" value="1"/>
</dbReference>
<dbReference type="SUPFAM" id="SSF54534">
    <property type="entry name" value="FKBP-like"/>
    <property type="match status" value="1"/>
</dbReference>
<dbReference type="Pfam" id="PF00254">
    <property type="entry name" value="FKBP_C"/>
    <property type="match status" value="1"/>
</dbReference>
<dbReference type="PANTHER" id="PTHR43811:SF26">
    <property type="entry name" value="PEPTIDYL-PROLYL CIS-TRANS ISOMERASE FKBP16-1, CHLOROPLASTIC"/>
    <property type="match status" value="1"/>
</dbReference>
<dbReference type="PROSITE" id="PS50059">
    <property type="entry name" value="FKBP_PPIASE"/>
    <property type="match status" value="1"/>
</dbReference>
<feature type="non-terminal residue" evidence="7">
    <location>
        <position position="113"/>
    </location>
</feature>
<organism evidence="7">
    <name type="scientific">Phaeodactylum tricornutum</name>
    <name type="common">Diatom</name>
    <dbReference type="NCBI Taxonomy" id="2850"/>
    <lineage>
        <taxon>Eukaryota</taxon>
        <taxon>Sar</taxon>
        <taxon>Stramenopiles</taxon>
        <taxon>Ochrophyta</taxon>
        <taxon>Bacillariophyta</taxon>
        <taxon>Bacillariophyceae</taxon>
        <taxon>Bacillariophycidae</taxon>
        <taxon>Naviculales</taxon>
        <taxon>Phaeodactylaceae</taxon>
        <taxon>Phaeodactylum</taxon>
    </lineage>
</organism>
<evidence type="ECO:0000256" key="4">
    <source>
        <dbReference type="ARBA" id="ARBA00023235"/>
    </source>
</evidence>
<dbReference type="EMBL" id="OU594942">
    <property type="protein sequence ID" value="CAG9276843.1"/>
    <property type="molecule type" value="Genomic_DNA"/>
</dbReference>
<feature type="domain" description="PPIase FKBP-type" evidence="6">
    <location>
        <begin position="35"/>
        <end position="113"/>
    </location>
</feature>
<name>A0A8J9RY31_PHATR</name>
<evidence type="ECO:0000259" key="6">
    <source>
        <dbReference type="PROSITE" id="PS50059"/>
    </source>
</evidence>
<comment type="catalytic activity">
    <reaction evidence="1 5">
        <text>[protein]-peptidylproline (omega=180) = [protein]-peptidylproline (omega=0)</text>
        <dbReference type="Rhea" id="RHEA:16237"/>
        <dbReference type="Rhea" id="RHEA-COMP:10747"/>
        <dbReference type="Rhea" id="RHEA-COMP:10748"/>
        <dbReference type="ChEBI" id="CHEBI:83833"/>
        <dbReference type="ChEBI" id="CHEBI:83834"/>
        <dbReference type="EC" id="5.2.1.8"/>
    </reaction>
</comment>